<dbReference type="RefSeq" id="WP_161803190.1">
    <property type="nucleotide sequence ID" value="NZ_LHUR01000011.1"/>
</dbReference>
<sequence>MDKTKKRFMQTKDEIKITFVPQCTKCKHNINYNSCHIFKEKPISYMKNEKECPKKEGR</sequence>
<name>A0A0L6ZD03_9CLOT</name>
<dbReference type="STRING" id="36844.SAMN04488501_104276"/>
<dbReference type="AlphaFoldDB" id="A0A0L6ZD03"/>
<accession>A0A0L6ZD03</accession>
<keyword evidence="2" id="KW-1185">Reference proteome</keyword>
<evidence type="ECO:0000313" key="2">
    <source>
        <dbReference type="Proteomes" id="UP000037043"/>
    </source>
</evidence>
<evidence type="ECO:0000313" key="1">
    <source>
        <dbReference type="EMBL" id="KOA20856.1"/>
    </source>
</evidence>
<organism evidence="1 2">
    <name type="scientific">Clostridium homopropionicum DSM 5847</name>
    <dbReference type="NCBI Taxonomy" id="1121318"/>
    <lineage>
        <taxon>Bacteria</taxon>
        <taxon>Bacillati</taxon>
        <taxon>Bacillota</taxon>
        <taxon>Clostridia</taxon>
        <taxon>Eubacteriales</taxon>
        <taxon>Clostridiaceae</taxon>
        <taxon>Clostridium</taxon>
    </lineage>
</organism>
<dbReference type="PATRIC" id="fig|1121318.3.peg.447"/>
<reference evidence="2" key="1">
    <citation type="submission" date="2015-08" db="EMBL/GenBank/DDBJ databases">
        <title>Genome sequence of the strict anaerobe Clostridium homopropionicum LuHBu1 (DSM 5847T).</title>
        <authorList>
            <person name="Poehlein A."/>
            <person name="Beck M."/>
            <person name="Schiel-Bengelsdorf B."/>
            <person name="Bengelsdorf F.R."/>
            <person name="Daniel R."/>
            <person name="Duerre P."/>
        </authorList>
    </citation>
    <scope>NUCLEOTIDE SEQUENCE [LARGE SCALE GENOMIC DNA]</scope>
    <source>
        <strain evidence="2">DSM 5847</strain>
    </source>
</reference>
<comment type="caution">
    <text evidence="1">The sequence shown here is derived from an EMBL/GenBank/DDBJ whole genome shotgun (WGS) entry which is preliminary data.</text>
</comment>
<gene>
    <name evidence="1" type="ORF">CLHOM_04440</name>
</gene>
<protein>
    <submittedName>
        <fullName evidence="1">Uncharacterized protein</fullName>
    </submittedName>
</protein>
<dbReference type="EMBL" id="LHUR01000011">
    <property type="protein sequence ID" value="KOA20856.1"/>
    <property type="molecule type" value="Genomic_DNA"/>
</dbReference>
<proteinExistence type="predicted"/>
<dbReference type="Proteomes" id="UP000037043">
    <property type="component" value="Unassembled WGS sequence"/>
</dbReference>